<name>A0AAF0DG13_9EURO</name>
<dbReference type="EMBL" id="CP120628">
    <property type="protein sequence ID" value="WEW57543.1"/>
    <property type="molecule type" value="Genomic_DNA"/>
</dbReference>
<dbReference type="AlphaFoldDB" id="A0AAF0DG13"/>
<feature type="compositionally biased region" description="Polar residues" evidence="1">
    <location>
        <begin position="172"/>
        <end position="183"/>
    </location>
</feature>
<feature type="transmembrane region" description="Helical" evidence="2">
    <location>
        <begin position="76"/>
        <end position="97"/>
    </location>
</feature>
<dbReference type="Proteomes" id="UP001219355">
    <property type="component" value="Chromosome 2"/>
</dbReference>
<dbReference type="Pfam" id="PF20684">
    <property type="entry name" value="Fung_rhodopsin"/>
    <property type="match status" value="1"/>
</dbReference>
<feature type="region of interest" description="Disordered" evidence="1">
    <location>
        <begin position="255"/>
        <end position="275"/>
    </location>
</feature>
<feature type="domain" description="Rhodopsin" evidence="3">
    <location>
        <begin position="41"/>
        <end position="137"/>
    </location>
</feature>
<evidence type="ECO:0000256" key="2">
    <source>
        <dbReference type="SAM" id="Phobius"/>
    </source>
</evidence>
<evidence type="ECO:0000313" key="5">
    <source>
        <dbReference type="Proteomes" id="UP001219355"/>
    </source>
</evidence>
<keyword evidence="5" id="KW-1185">Reference proteome</keyword>
<dbReference type="PANTHER" id="PTHR39614:SF2">
    <property type="entry name" value="INTEGRAL MEMBRANE PROTEIN"/>
    <property type="match status" value="1"/>
</dbReference>
<accession>A0AAF0DG13</accession>
<evidence type="ECO:0000313" key="4">
    <source>
        <dbReference type="EMBL" id="WEW57543.1"/>
    </source>
</evidence>
<feature type="transmembrane region" description="Helical" evidence="2">
    <location>
        <begin position="43"/>
        <end position="64"/>
    </location>
</feature>
<protein>
    <recommendedName>
        <fullName evidence="3">Rhodopsin domain-containing protein</fullName>
    </recommendedName>
</protein>
<evidence type="ECO:0000256" key="1">
    <source>
        <dbReference type="SAM" id="MobiDB-lite"/>
    </source>
</evidence>
<keyword evidence="2" id="KW-0472">Membrane</keyword>
<keyword evidence="2" id="KW-0812">Transmembrane</keyword>
<dbReference type="InterPro" id="IPR049326">
    <property type="entry name" value="Rhodopsin_dom_fungi"/>
</dbReference>
<keyword evidence="2" id="KW-1133">Transmembrane helix</keyword>
<feature type="region of interest" description="Disordered" evidence="1">
    <location>
        <begin position="149"/>
        <end position="199"/>
    </location>
</feature>
<organism evidence="4 5">
    <name type="scientific">Emydomyces testavorans</name>
    <dbReference type="NCBI Taxonomy" id="2070801"/>
    <lineage>
        <taxon>Eukaryota</taxon>
        <taxon>Fungi</taxon>
        <taxon>Dikarya</taxon>
        <taxon>Ascomycota</taxon>
        <taxon>Pezizomycotina</taxon>
        <taxon>Eurotiomycetes</taxon>
        <taxon>Eurotiomycetidae</taxon>
        <taxon>Onygenales</taxon>
        <taxon>Nannizziopsiaceae</taxon>
        <taxon>Emydomyces</taxon>
    </lineage>
</organism>
<dbReference type="PANTHER" id="PTHR39614">
    <property type="entry name" value="INTEGRAL MEMBRANE PROTEIN"/>
    <property type="match status" value="1"/>
</dbReference>
<gene>
    <name evidence="4" type="ORF">PRK78_003010</name>
</gene>
<proteinExistence type="predicted"/>
<sequence length="275" mass="30816">MDGCFCIASWLTMRHEAPVDEYYCQMRHTGKDFDYYTFLRWELIGGIDMIIELAIAGASIILVHDIQITNKRKSQVILALSSRILVLIPATLHLYYLHRQLHSADPSYDGSYTTICAQIQLAYVLVANTIPCLKPFIAAYEGSDAKLTFRGHSPSPRHSGVHSQDDEKDNNQNKQEWPSTSNRPLPRQHRRKGSGQSLLPLHASRTSIENHQHRICVEKPKSACFSPVTTAQGALERKAKLSPLMEHAGSLRWSLASDNSPKTTPLEKLSINDGG</sequence>
<reference evidence="4" key="1">
    <citation type="submission" date="2023-03" db="EMBL/GenBank/DDBJ databases">
        <title>Emydomyces testavorans Genome Sequence.</title>
        <authorList>
            <person name="Hoyer L."/>
        </authorList>
    </citation>
    <scope>NUCLEOTIDE SEQUENCE</scope>
    <source>
        <strain evidence="4">16-2883</strain>
    </source>
</reference>
<evidence type="ECO:0000259" key="3">
    <source>
        <dbReference type="Pfam" id="PF20684"/>
    </source>
</evidence>